<evidence type="ECO:0000256" key="11">
    <source>
        <dbReference type="PIRNR" id="PIRNR002869"/>
    </source>
</evidence>
<dbReference type="PRINTS" id="PR01806">
    <property type="entry name" value="VIRFACTRMVIN"/>
</dbReference>
<keyword evidence="7 10" id="KW-0472">Membrane</keyword>
<feature type="transmembrane region" description="Helical" evidence="10">
    <location>
        <begin position="186"/>
        <end position="210"/>
    </location>
</feature>
<feature type="transmembrane region" description="Helical" evidence="10">
    <location>
        <begin position="135"/>
        <end position="152"/>
    </location>
</feature>
<dbReference type="UniPathway" id="UPA00219"/>
<feature type="transmembrane region" description="Helical" evidence="10">
    <location>
        <begin position="85"/>
        <end position="106"/>
    </location>
</feature>
<dbReference type="InterPro" id="IPR051050">
    <property type="entry name" value="Lipid_II_flippase_MurJ/MviN"/>
</dbReference>
<comment type="caution">
    <text evidence="12">The sequence shown here is derived from an EMBL/GenBank/DDBJ whole genome shotgun (WGS) entry which is preliminary data.</text>
</comment>
<feature type="transmembrane region" description="Helical" evidence="10">
    <location>
        <begin position="466"/>
        <end position="484"/>
    </location>
</feature>
<feature type="transmembrane region" description="Helical" evidence="10">
    <location>
        <begin position="352"/>
        <end position="374"/>
    </location>
</feature>
<dbReference type="InterPro" id="IPR004268">
    <property type="entry name" value="MurJ"/>
</dbReference>
<dbReference type="GO" id="GO:0071555">
    <property type="term" value="P:cell wall organization"/>
    <property type="evidence" value="ECO:0007669"/>
    <property type="project" value="UniProtKB-UniRule"/>
</dbReference>
<evidence type="ECO:0000313" key="13">
    <source>
        <dbReference type="Proteomes" id="UP000294614"/>
    </source>
</evidence>
<dbReference type="EMBL" id="SMGG01000004">
    <property type="protein sequence ID" value="TCK60715.1"/>
    <property type="molecule type" value="Genomic_DNA"/>
</dbReference>
<comment type="subcellular location">
    <subcellularLocation>
        <location evidence="1 10">Cell membrane</location>
        <topology evidence="1 10">Multi-pass membrane protein</topology>
    </subcellularLocation>
</comment>
<dbReference type="PANTHER" id="PTHR47019:SF1">
    <property type="entry name" value="LIPID II FLIPPASE MURJ"/>
    <property type="match status" value="1"/>
</dbReference>
<dbReference type="AlphaFoldDB" id="A0A4R1K8Q5"/>
<dbReference type="CDD" id="cd13123">
    <property type="entry name" value="MATE_MurJ_like"/>
    <property type="match status" value="1"/>
</dbReference>
<keyword evidence="13" id="KW-1185">Reference proteome</keyword>
<evidence type="ECO:0000256" key="7">
    <source>
        <dbReference type="ARBA" id="ARBA00023136"/>
    </source>
</evidence>
<sequence>MAGFVRKVLKSGLGIFTSRVLGMVRDVLVAGFYGVNAVTDAFFVAFAIPNLFRAFFAEGALSSVFVPVMSDKITRQGEREASRYLTSLILGVSLIIFLILVFVFIFPESVVSVFMPGYRNDPAILIPAANMLKVLMPYLFFISICALLSGYLNIKNSYYIPASSTALLNIAMIIGAWVGYKESGDIYFLCYGVLFGGLLQLAGVLIFAVIKGYRPVFSGGLDPEAKKTFHLVLPSLASVGINQLNFMMGRIIASYLAVGSITYLYYANRLFQFPLGMFAVAVGTVTLTEISVSNSKGEYEQRDMLINKAVNSIFAIMIPASAGLIILAYPIIDMIYGRMSFGRSDVEATAFALQMYSVGLLFYSLISVFSRIYYSDSDVKTPLRGAFISFILNVALCFAFMKPLGHAGIALASSVSALFNGVYLYANIKKYSYPIRRDINFILKVAASSAAMTIVVYYAGTYGLNVIANIVLGCFVYFGIMYMFRVNLLRVIR</sequence>
<feature type="transmembrane region" description="Helical" evidence="10">
    <location>
        <begin position="381"/>
        <end position="401"/>
    </location>
</feature>
<keyword evidence="10 11" id="KW-0813">Transport</keyword>
<evidence type="ECO:0000313" key="12">
    <source>
        <dbReference type="EMBL" id="TCK60715.1"/>
    </source>
</evidence>
<evidence type="ECO:0000256" key="9">
    <source>
        <dbReference type="ARBA" id="ARBA00061532"/>
    </source>
</evidence>
<evidence type="ECO:0000256" key="2">
    <source>
        <dbReference type="ARBA" id="ARBA00022475"/>
    </source>
</evidence>
<feature type="transmembrane region" description="Helical" evidence="10">
    <location>
        <begin position="438"/>
        <end position="460"/>
    </location>
</feature>
<name>A0A4R1K8Q5_9BACT</name>
<evidence type="ECO:0000256" key="3">
    <source>
        <dbReference type="ARBA" id="ARBA00022692"/>
    </source>
</evidence>
<protein>
    <recommendedName>
        <fullName evidence="10">Probable lipid II flippase MurJ</fullName>
    </recommendedName>
</protein>
<evidence type="ECO:0000256" key="1">
    <source>
        <dbReference type="ARBA" id="ARBA00004651"/>
    </source>
</evidence>
<feature type="transmembrane region" description="Helical" evidence="10">
    <location>
        <begin position="407"/>
        <end position="426"/>
    </location>
</feature>
<dbReference type="NCBIfam" id="TIGR01695">
    <property type="entry name" value="murJ_mviN"/>
    <property type="match status" value="1"/>
</dbReference>
<evidence type="ECO:0000256" key="4">
    <source>
        <dbReference type="ARBA" id="ARBA00022960"/>
    </source>
</evidence>
<gene>
    <name evidence="10" type="primary">murJ</name>
    <name evidence="12" type="ORF">C8D98_1594</name>
</gene>
<keyword evidence="3 10" id="KW-0812">Transmembrane</keyword>
<evidence type="ECO:0000256" key="10">
    <source>
        <dbReference type="HAMAP-Rule" id="MF_02078"/>
    </source>
</evidence>
<feature type="transmembrane region" description="Helical" evidence="10">
    <location>
        <begin position="27"/>
        <end position="48"/>
    </location>
</feature>
<dbReference type="OrthoDB" id="9804143at2"/>
<dbReference type="PIRSF" id="PIRSF002869">
    <property type="entry name" value="MviN"/>
    <property type="match status" value="1"/>
</dbReference>
<keyword evidence="4 10" id="KW-0133">Cell shape</keyword>
<keyword evidence="10 11" id="KW-0961">Cell wall biogenesis/degradation</keyword>
<feature type="transmembrane region" description="Helical" evidence="10">
    <location>
        <begin position="313"/>
        <end position="332"/>
    </location>
</feature>
<accession>A0A4R1K8Q5</accession>
<dbReference type="RefSeq" id="WP_132873585.1">
    <property type="nucleotide sequence ID" value="NZ_SMGG01000004.1"/>
</dbReference>
<comment type="pathway">
    <text evidence="10">Cell wall biogenesis; peptidoglycan biosynthesis.</text>
</comment>
<dbReference type="GO" id="GO:0005886">
    <property type="term" value="C:plasma membrane"/>
    <property type="evidence" value="ECO:0007669"/>
    <property type="project" value="UniProtKB-SubCell"/>
</dbReference>
<evidence type="ECO:0000256" key="8">
    <source>
        <dbReference type="ARBA" id="ARBA00060041"/>
    </source>
</evidence>
<keyword evidence="2 10" id="KW-1003">Cell membrane</keyword>
<evidence type="ECO:0000256" key="6">
    <source>
        <dbReference type="ARBA" id="ARBA00022989"/>
    </source>
</evidence>
<dbReference type="GO" id="GO:0015648">
    <property type="term" value="F:lipid-linked peptidoglycan transporter activity"/>
    <property type="evidence" value="ECO:0007669"/>
    <property type="project" value="UniProtKB-UniRule"/>
</dbReference>
<dbReference type="GO" id="GO:0009252">
    <property type="term" value="P:peptidoglycan biosynthetic process"/>
    <property type="evidence" value="ECO:0007669"/>
    <property type="project" value="UniProtKB-UniRule"/>
</dbReference>
<dbReference type="Pfam" id="PF03023">
    <property type="entry name" value="MurJ"/>
    <property type="match status" value="1"/>
</dbReference>
<keyword evidence="6 10" id="KW-1133">Transmembrane helix</keyword>
<dbReference type="GO" id="GO:0034204">
    <property type="term" value="P:lipid translocation"/>
    <property type="evidence" value="ECO:0007669"/>
    <property type="project" value="TreeGrafter"/>
</dbReference>
<feature type="transmembrane region" description="Helical" evidence="10">
    <location>
        <begin position="247"/>
        <end position="266"/>
    </location>
</feature>
<feature type="transmembrane region" description="Helical" evidence="10">
    <location>
        <begin position="159"/>
        <end position="180"/>
    </location>
</feature>
<dbReference type="PANTHER" id="PTHR47019">
    <property type="entry name" value="LIPID II FLIPPASE MURJ"/>
    <property type="match status" value="1"/>
</dbReference>
<dbReference type="Proteomes" id="UP000294614">
    <property type="component" value="Unassembled WGS sequence"/>
</dbReference>
<organism evidence="12 13">
    <name type="scientific">Seleniivibrio woodruffii</name>
    <dbReference type="NCBI Taxonomy" id="1078050"/>
    <lineage>
        <taxon>Bacteria</taxon>
        <taxon>Pseudomonadati</taxon>
        <taxon>Deferribacterota</taxon>
        <taxon>Deferribacteres</taxon>
        <taxon>Deferribacterales</taxon>
        <taxon>Geovibrionaceae</taxon>
        <taxon>Seleniivibrio</taxon>
    </lineage>
</organism>
<dbReference type="GO" id="GO:0008360">
    <property type="term" value="P:regulation of cell shape"/>
    <property type="evidence" value="ECO:0007669"/>
    <property type="project" value="UniProtKB-UniRule"/>
</dbReference>
<keyword evidence="5 10" id="KW-0573">Peptidoglycan synthesis</keyword>
<reference evidence="12 13" key="1">
    <citation type="submission" date="2019-03" db="EMBL/GenBank/DDBJ databases">
        <title>Genomic Encyclopedia of Type Strains, Phase IV (KMG-IV): sequencing the most valuable type-strain genomes for metagenomic binning, comparative biology and taxonomic classification.</title>
        <authorList>
            <person name="Goeker M."/>
        </authorList>
    </citation>
    <scope>NUCLEOTIDE SEQUENCE [LARGE SCALE GENOMIC DNA]</scope>
    <source>
        <strain evidence="12 13">DSM 24984</strain>
    </source>
</reference>
<dbReference type="HAMAP" id="MF_02078">
    <property type="entry name" value="MurJ_MviN"/>
    <property type="match status" value="1"/>
</dbReference>
<comment type="similarity">
    <text evidence="9 10 11">Belongs to the MurJ/MviN family.</text>
</comment>
<evidence type="ECO:0000256" key="5">
    <source>
        <dbReference type="ARBA" id="ARBA00022984"/>
    </source>
</evidence>
<proteinExistence type="inferred from homology"/>
<comment type="function">
    <text evidence="8 10 11">Involved in peptidoglycan biosynthesis. Transports lipid-linked peptidoglycan precursors from the inner to the outer leaflet of the cytoplasmic membrane.</text>
</comment>